<dbReference type="InterPro" id="IPR001647">
    <property type="entry name" value="HTH_TetR"/>
</dbReference>
<evidence type="ECO:0000256" key="2">
    <source>
        <dbReference type="PROSITE-ProRule" id="PRU00335"/>
    </source>
</evidence>
<name>U2Y617_9SPHN</name>
<reference evidence="4 5" key="1">
    <citation type="submission" date="2013-09" db="EMBL/GenBank/DDBJ databases">
        <title>Whole genome shotgun sequence of Novosphingobium tardaugens NBRC 16725.</title>
        <authorList>
            <person name="Isaki S."/>
            <person name="Hosoyama A."/>
            <person name="Tsuchikane K."/>
            <person name="Katsumata H."/>
            <person name="Ando Y."/>
            <person name="Yamazaki S."/>
            <person name="Fujita N."/>
        </authorList>
    </citation>
    <scope>NUCLEOTIDE SEQUENCE [LARGE SCALE GENOMIC DNA]</scope>
    <source>
        <strain evidence="4 5">NBRC 16725</strain>
    </source>
</reference>
<dbReference type="AlphaFoldDB" id="U2Y617"/>
<dbReference type="Proteomes" id="UP000016568">
    <property type="component" value="Unassembled WGS sequence"/>
</dbReference>
<keyword evidence="1 2" id="KW-0238">DNA-binding</keyword>
<protein>
    <recommendedName>
        <fullName evidence="3">HTH tetR-type domain-containing protein</fullName>
    </recommendedName>
</protein>
<dbReference type="PANTHER" id="PTHR30055">
    <property type="entry name" value="HTH-TYPE TRANSCRIPTIONAL REGULATOR RUTR"/>
    <property type="match status" value="1"/>
</dbReference>
<evidence type="ECO:0000313" key="5">
    <source>
        <dbReference type="Proteomes" id="UP000016568"/>
    </source>
</evidence>
<dbReference type="PANTHER" id="PTHR30055:SF231">
    <property type="entry name" value="TRANSCRIPTIONAL REGULATORY PROTEIN (PROBABLY DEOR-FAMILY)-RELATED"/>
    <property type="match status" value="1"/>
</dbReference>
<dbReference type="GO" id="GO:0000976">
    <property type="term" value="F:transcription cis-regulatory region binding"/>
    <property type="evidence" value="ECO:0007669"/>
    <property type="project" value="TreeGrafter"/>
</dbReference>
<dbReference type="eggNOG" id="ENOG5032NQ4">
    <property type="taxonomic scope" value="Bacteria"/>
</dbReference>
<comment type="caution">
    <text evidence="4">The sequence shown here is derived from an EMBL/GenBank/DDBJ whole genome shotgun (WGS) entry which is preliminary data.</text>
</comment>
<dbReference type="Gene3D" id="1.10.357.10">
    <property type="entry name" value="Tetracycline Repressor, domain 2"/>
    <property type="match status" value="1"/>
</dbReference>
<organism evidence="4 5">
    <name type="scientific">Caenibius tardaugens NBRC 16725</name>
    <dbReference type="NCBI Taxonomy" id="1219035"/>
    <lineage>
        <taxon>Bacteria</taxon>
        <taxon>Pseudomonadati</taxon>
        <taxon>Pseudomonadota</taxon>
        <taxon>Alphaproteobacteria</taxon>
        <taxon>Sphingomonadales</taxon>
        <taxon>Erythrobacteraceae</taxon>
        <taxon>Caenibius</taxon>
    </lineage>
</organism>
<evidence type="ECO:0000259" key="3">
    <source>
        <dbReference type="PROSITE" id="PS50977"/>
    </source>
</evidence>
<gene>
    <name evidence="4" type="ORF">NT2_03_00740</name>
</gene>
<feature type="domain" description="HTH tetR-type" evidence="3">
    <location>
        <begin position="187"/>
        <end position="247"/>
    </location>
</feature>
<dbReference type="PROSITE" id="PS50977">
    <property type="entry name" value="HTH_TETR_2"/>
    <property type="match status" value="1"/>
</dbReference>
<dbReference type="Gene3D" id="1.10.10.60">
    <property type="entry name" value="Homeodomain-like"/>
    <property type="match status" value="1"/>
</dbReference>
<dbReference type="SUPFAM" id="SSF46689">
    <property type="entry name" value="Homeodomain-like"/>
    <property type="match status" value="2"/>
</dbReference>
<dbReference type="InterPro" id="IPR050109">
    <property type="entry name" value="HTH-type_TetR-like_transc_reg"/>
</dbReference>
<sequence>MRALADRVGVTPPAVVYHFRNRDRILLAALGALQRRIAVAYDAIGVALSSAGDGGFGAEAVFSAALVDVLARTGRAFAASDEIARTLAISEESAGADAVFRLMSGEAQAFWAGLPCDGNVLDAEARMLCGVVAAGVVPFAMLDGVAVRRNAQIIQLMSRLVRRLTGQCVDLMGDWTPLALLEDEQRPDGKQQIVEATIRLSGRLGIAGLTHRNIAAEAGLSAAATTYFYPTKEDIVRDAARAVQVRAVNDVLVGDVPPPQFLSRIILDENCDERNDIAALTAFMNAATHFGEFDYLAETFRNLRGLAAVSWLHARGYVEVDRLDGIIWSAATTILTQRALRMPRAARAEYLDTTSDVWLRRIFDRNRAVQI</sequence>
<dbReference type="GO" id="GO:0003700">
    <property type="term" value="F:DNA-binding transcription factor activity"/>
    <property type="evidence" value="ECO:0007669"/>
    <property type="project" value="TreeGrafter"/>
</dbReference>
<dbReference type="EMBL" id="BASZ01000003">
    <property type="protein sequence ID" value="GAD48586.1"/>
    <property type="molecule type" value="Genomic_DNA"/>
</dbReference>
<evidence type="ECO:0000256" key="1">
    <source>
        <dbReference type="ARBA" id="ARBA00023125"/>
    </source>
</evidence>
<proteinExistence type="predicted"/>
<keyword evidence="5" id="KW-1185">Reference proteome</keyword>
<evidence type="ECO:0000313" key="4">
    <source>
        <dbReference type="EMBL" id="GAD48586.1"/>
    </source>
</evidence>
<accession>U2Y617</accession>
<dbReference type="Pfam" id="PF00440">
    <property type="entry name" value="TetR_N"/>
    <property type="match status" value="1"/>
</dbReference>
<feature type="DNA-binding region" description="H-T-H motif" evidence="2">
    <location>
        <begin position="210"/>
        <end position="229"/>
    </location>
</feature>
<dbReference type="InterPro" id="IPR009057">
    <property type="entry name" value="Homeodomain-like_sf"/>
</dbReference>